<reference evidence="13 14" key="1">
    <citation type="submission" date="2019-01" db="EMBL/GenBank/DDBJ databases">
        <authorList>
            <consortium name="Pathogen Informatics"/>
        </authorList>
    </citation>
    <scope>NUCLEOTIDE SEQUENCE [LARGE SCALE GENOMIC DNA]</scope>
    <source>
        <strain evidence="13 14">NCTC10184</strain>
    </source>
</reference>
<evidence type="ECO:0000256" key="3">
    <source>
        <dbReference type="ARBA" id="ARBA00022723"/>
    </source>
</evidence>
<evidence type="ECO:0000256" key="1">
    <source>
        <dbReference type="ARBA" id="ARBA00022490"/>
    </source>
</evidence>
<evidence type="ECO:0000256" key="5">
    <source>
        <dbReference type="ARBA" id="ARBA00022741"/>
    </source>
</evidence>
<dbReference type="Gene3D" id="1.10.40.50">
    <property type="entry name" value="Probable gtpase engc, domain 3"/>
    <property type="match status" value="1"/>
</dbReference>
<evidence type="ECO:0000313" key="14">
    <source>
        <dbReference type="Proteomes" id="UP000290876"/>
    </source>
</evidence>
<dbReference type="GO" id="GO:0005737">
    <property type="term" value="C:cytoplasm"/>
    <property type="evidence" value="ECO:0007669"/>
    <property type="project" value="UniProtKB-SubCell"/>
</dbReference>
<dbReference type="Pfam" id="PF16745">
    <property type="entry name" value="RsgA_N"/>
    <property type="match status" value="1"/>
</dbReference>
<dbReference type="OrthoDB" id="9809485at2"/>
<keyword evidence="9 10" id="KW-0342">GTP-binding</keyword>
<dbReference type="EC" id="3.6.1.-" evidence="10"/>
<dbReference type="PANTHER" id="PTHR32120">
    <property type="entry name" value="SMALL RIBOSOMAL SUBUNIT BIOGENESIS GTPASE RSGA"/>
    <property type="match status" value="1"/>
</dbReference>
<dbReference type="PROSITE" id="PS50936">
    <property type="entry name" value="ENGC_GTPASE"/>
    <property type="match status" value="1"/>
</dbReference>
<evidence type="ECO:0000256" key="7">
    <source>
        <dbReference type="ARBA" id="ARBA00022833"/>
    </source>
</evidence>
<evidence type="ECO:0000259" key="12">
    <source>
        <dbReference type="PROSITE" id="PS51721"/>
    </source>
</evidence>
<accession>A0A449BA53</accession>
<proteinExistence type="inferred from homology"/>
<comment type="function">
    <text evidence="10">One of several proteins that assist in the late maturation steps of the functional core of the 30S ribosomal subunit. Helps release RbfA from mature subunits. May play a role in the assembly of ribosomal proteins into the subunit. Circularly permuted GTPase that catalyzes slow GTP hydrolysis, GTPase activity is stimulated by the 30S ribosomal subunit.</text>
</comment>
<dbReference type="GO" id="GO:0042274">
    <property type="term" value="P:ribosomal small subunit biogenesis"/>
    <property type="evidence" value="ECO:0007669"/>
    <property type="project" value="UniProtKB-UniRule"/>
</dbReference>
<dbReference type="SUPFAM" id="SSF50249">
    <property type="entry name" value="Nucleic acid-binding proteins"/>
    <property type="match status" value="1"/>
</dbReference>
<keyword evidence="6 10" id="KW-0378">Hydrolase</keyword>
<evidence type="ECO:0000256" key="9">
    <source>
        <dbReference type="ARBA" id="ARBA00023134"/>
    </source>
</evidence>
<dbReference type="Pfam" id="PF03193">
    <property type="entry name" value="RsgA_GTPase"/>
    <property type="match status" value="1"/>
</dbReference>
<keyword evidence="4 10" id="KW-0699">rRNA-binding</keyword>
<dbReference type="RefSeq" id="WP_129622839.1">
    <property type="nucleotide sequence ID" value="NZ_LR215043.1"/>
</dbReference>
<dbReference type="KEGG" id="mcob:NCTC10184_00201"/>
<feature type="binding site" evidence="10">
    <location>
        <position position="240"/>
    </location>
    <ligand>
        <name>Zn(2+)</name>
        <dbReference type="ChEBI" id="CHEBI:29105"/>
    </ligand>
</feature>
<name>A0A449BA53_9BACT</name>
<dbReference type="PROSITE" id="PS51721">
    <property type="entry name" value="G_CP"/>
    <property type="match status" value="1"/>
</dbReference>
<comment type="subunit">
    <text evidence="10">Monomer. Associates with 30S ribosomal subunit, binds 16S rRNA.</text>
</comment>
<keyword evidence="3 10" id="KW-0479">Metal-binding</keyword>
<dbReference type="PANTHER" id="PTHR32120:SF11">
    <property type="entry name" value="SMALL RIBOSOMAL SUBUNIT BIOGENESIS GTPASE RSGA 1, MITOCHONDRIAL-RELATED"/>
    <property type="match status" value="1"/>
</dbReference>
<dbReference type="GO" id="GO:0003924">
    <property type="term" value="F:GTPase activity"/>
    <property type="evidence" value="ECO:0007669"/>
    <property type="project" value="UniProtKB-UniRule"/>
</dbReference>
<comment type="cofactor">
    <cofactor evidence="10">
        <name>Zn(2+)</name>
        <dbReference type="ChEBI" id="CHEBI:29105"/>
    </cofactor>
    <text evidence="10">Binds 1 zinc ion per subunit.</text>
</comment>
<feature type="binding site" evidence="10">
    <location>
        <position position="238"/>
    </location>
    <ligand>
        <name>Zn(2+)</name>
        <dbReference type="ChEBI" id="CHEBI:29105"/>
    </ligand>
</feature>
<dbReference type="InterPro" id="IPR030378">
    <property type="entry name" value="G_CP_dom"/>
</dbReference>
<comment type="similarity">
    <text evidence="10">Belongs to the TRAFAC class YlqF/YawG GTPase family. RsgA subfamily.</text>
</comment>
<dbReference type="HAMAP" id="MF_01820">
    <property type="entry name" value="GTPase_RsgA"/>
    <property type="match status" value="1"/>
</dbReference>
<dbReference type="Gene3D" id="2.40.50.140">
    <property type="entry name" value="Nucleic acid-binding proteins"/>
    <property type="match status" value="1"/>
</dbReference>
<evidence type="ECO:0000256" key="10">
    <source>
        <dbReference type="HAMAP-Rule" id="MF_01820"/>
    </source>
</evidence>
<dbReference type="GO" id="GO:0046872">
    <property type="term" value="F:metal ion binding"/>
    <property type="evidence" value="ECO:0007669"/>
    <property type="project" value="UniProtKB-KW"/>
</dbReference>
<evidence type="ECO:0000259" key="11">
    <source>
        <dbReference type="PROSITE" id="PS50936"/>
    </source>
</evidence>
<dbReference type="EMBL" id="LR215043">
    <property type="protein sequence ID" value="VEU77986.1"/>
    <property type="molecule type" value="Genomic_DNA"/>
</dbReference>
<dbReference type="InterPro" id="IPR004881">
    <property type="entry name" value="Ribosome_biogen_GTPase_RsgA"/>
</dbReference>
<feature type="binding site" evidence="10">
    <location>
        <begin position="154"/>
        <end position="162"/>
    </location>
    <ligand>
        <name>GTP</name>
        <dbReference type="ChEBI" id="CHEBI:37565"/>
    </ligand>
</feature>
<evidence type="ECO:0000256" key="6">
    <source>
        <dbReference type="ARBA" id="ARBA00022801"/>
    </source>
</evidence>
<dbReference type="GO" id="GO:0019843">
    <property type="term" value="F:rRNA binding"/>
    <property type="evidence" value="ECO:0007669"/>
    <property type="project" value="UniProtKB-KW"/>
</dbReference>
<keyword evidence="1 10" id="KW-0963">Cytoplasm</keyword>
<feature type="binding site" evidence="10">
    <location>
        <begin position="107"/>
        <end position="110"/>
    </location>
    <ligand>
        <name>GTP</name>
        <dbReference type="ChEBI" id="CHEBI:37565"/>
    </ligand>
</feature>
<evidence type="ECO:0000313" key="13">
    <source>
        <dbReference type="EMBL" id="VEU77986.1"/>
    </source>
</evidence>
<dbReference type="GO" id="GO:0005525">
    <property type="term" value="F:GTP binding"/>
    <property type="evidence" value="ECO:0007669"/>
    <property type="project" value="UniProtKB-UniRule"/>
</dbReference>
<keyword evidence="8 10" id="KW-0694">RNA-binding</keyword>
<evidence type="ECO:0000256" key="8">
    <source>
        <dbReference type="ARBA" id="ARBA00022884"/>
    </source>
</evidence>
<keyword evidence="7 10" id="KW-0862">Zinc</keyword>
<dbReference type="Gene3D" id="3.40.50.300">
    <property type="entry name" value="P-loop containing nucleotide triphosphate hydrolases"/>
    <property type="match status" value="1"/>
</dbReference>
<dbReference type="NCBIfam" id="TIGR00157">
    <property type="entry name" value="ribosome small subunit-dependent GTPase A"/>
    <property type="match status" value="1"/>
</dbReference>
<feature type="domain" description="CP-type G" evidence="12">
    <location>
        <begin position="58"/>
        <end position="210"/>
    </location>
</feature>
<feature type="binding site" evidence="10">
    <location>
        <position position="233"/>
    </location>
    <ligand>
        <name>Zn(2+)</name>
        <dbReference type="ChEBI" id="CHEBI:29105"/>
    </ligand>
</feature>
<dbReference type="SUPFAM" id="SSF52540">
    <property type="entry name" value="P-loop containing nucleoside triphosphate hydrolases"/>
    <property type="match status" value="1"/>
</dbReference>
<protein>
    <recommendedName>
        <fullName evidence="10">Small ribosomal subunit biogenesis GTPase RsgA</fullName>
        <ecNumber evidence="10">3.6.1.-</ecNumber>
    </recommendedName>
</protein>
<organism evidence="13 14">
    <name type="scientific">Mycoplasmopsis columbinasalis</name>
    <dbReference type="NCBI Taxonomy" id="114880"/>
    <lineage>
        <taxon>Bacteria</taxon>
        <taxon>Bacillati</taxon>
        <taxon>Mycoplasmatota</taxon>
        <taxon>Mycoplasmoidales</taxon>
        <taxon>Metamycoplasmataceae</taxon>
        <taxon>Mycoplasmopsis</taxon>
    </lineage>
</organism>
<evidence type="ECO:0000256" key="4">
    <source>
        <dbReference type="ARBA" id="ARBA00022730"/>
    </source>
</evidence>
<comment type="subcellular location">
    <subcellularLocation>
        <location evidence="10">Cytoplasm</location>
    </subcellularLocation>
</comment>
<dbReference type="InterPro" id="IPR031944">
    <property type="entry name" value="RsgA_N"/>
</dbReference>
<evidence type="ECO:0000256" key="2">
    <source>
        <dbReference type="ARBA" id="ARBA00022517"/>
    </source>
</evidence>
<keyword evidence="14" id="KW-1185">Reference proteome</keyword>
<feature type="domain" description="EngC GTPase" evidence="11">
    <location>
        <begin position="67"/>
        <end position="208"/>
    </location>
</feature>
<feature type="binding site" evidence="10">
    <location>
        <position position="248"/>
    </location>
    <ligand>
        <name>Zn(2+)</name>
        <dbReference type="ChEBI" id="CHEBI:29105"/>
    </ligand>
</feature>
<dbReference type="AlphaFoldDB" id="A0A449BA53"/>
<dbReference type="InterPro" id="IPR010914">
    <property type="entry name" value="RsgA_GTPase_dom"/>
</dbReference>
<sequence length="274" mass="31261">MQGRIYLSIGGKYQIKDTDGNIHLLPAAGVFRHNNITPLVGDYVEFNNGFVNQILERRNSFVRPKVANIDHIIVVMSAVLPNFSTFLVDKYLALIEGNGVEPIIFVTKTDLGHCQESIWYQQLGYQVYEINYQTSEWLETTRQIFDHKTCSLMGQSGVGKTTFINKLLNLNLETQTIAKNAQRGKHTTRTVQIYDVFAGYLIDTPGFSSLDIQLTKAELARSFKLFKELGAFCKFKTCLHENEPTNFCNIKLNVGTKIPQFRYDNYLKLLKEAK</sequence>
<keyword evidence="5 10" id="KW-0547">Nucleotide-binding</keyword>
<dbReference type="InterPro" id="IPR012340">
    <property type="entry name" value="NA-bd_OB-fold"/>
</dbReference>
<keyword evidence="2 10" id="KW-0690">Ribosome biogenesis</keyword>
<gene>
    <name evidence="13" type="primary">engC</name>
    <name evidence="10" type="synonym">rsgA</name>
    <name evidence="13" type="ORF">NCTC10184_00201</name>
</gene>
<dbReference type="CDD" id="cd01854">
    <property type="entry name" value="YjeQ_EngC"/>
    <property type="match status" value="1"/>
</dbReference>
<dbReference type="InterPro" id="IPR027417">
    <property type="entry name" value="P-loop_NTPase"/>
</dbReference>
<dbReference type="Proteomes" id="UP000290876">
    <property type="component" value="Chromosome"/>
</dbReference>